<name>A0A9P1M7G5_9PEZI</name>
<dbReference type="InterPro" id="IPR009571">
    <property type="entry name" value="SUR7/Rim9-like_fungi"/>
</dbReference>
<keyword evidence="1" id="KW-1133">Transmembrane helix</keyword>
<dbReference type="GO" id="GO:0030866">
    <property type="term" value="P:cortical actin cytoskeleton organization"/>
    <property type="evidence" value="ECO:0007669"/>
    <property type="project" value="TreeGrafter"/>
</dbReference>
<dbReference type="EMBL" id="CALLCH030000001">
    <property type="protein sequence ID" value="CAI4211254.1"/>
    <property type="molecule type" value="Genomic_DNA"/>
</dbReference>
<gene>
    <name evidence="2" type="ORF">PPNO1_LOCUS1052</name>
</gene>
<dbReference type="GO" id="GO:0032185">
    <property type="term" value="P:septin cytoskeleton organization"/>
    <property type="evidence" value="ECO:0007669"/>
    <property type="project" value="TreeGrafter"/>
</dbReference>
<feature type="transmembrane region" description="Helical" evidence="1">
    <location>
        <begin position="126"/>
        <end position="151"/>
    </location>
</feature>
<comment type="caution">
    <text evidence="2">The sequence shown here is derived from an EMBL/GenBank/DDBJ whole genome shotgun (WGS) entry which is preliminary data.</text>
</comment>
<keyword evidence="1" id="KW-0472">Membrane</keyword>
<evidence type="ECO:0000256" key="1">
    <source>
        <dbReference type="SAM" id="Phobius"/>
    </source>
</evidence>
<dbReference type="Pfam" id="PF06687">
    <property type="entry name" value="SUR7"/>
    <property type="match status" value="1"/>
</dbReference>
<dbReference type="GO" id="GO:0005886">
    <property type="term" value="C:plasma membrane"/>
    <property type="evidence" value="ECO:0007669"/>
    <property type="project" value="InterPro"/>
</dbReference>
<feature type="transmembrane region" description="Helical" evidence="1">
    <location>
        <begin position="7"/>
        <end position="27"/>
    </location>
</feature>
<accession>A0A9P1M7G5</accession>
<dbReference type="AlphaFoldDB" id="A0A9P1M7G5"/>
<keyword evidence="1" id="KW-0812">Transmembrane</keyword>
<keyword evidence="3" id="KW-1185">Reference proteome</keyword>
<evidence type="ECO:0000313" key="2">
    <source>
        <dbReference type="EMBL" id="CAI4211254.1"/>
    </source>
</evidence>
<dbReference type="OrthoDB" id="5419460at2759"/>
<feature type="transmembrane region" description="Helical" evidence="1">
    <location>
        <begin position="96"/>
        <end position="119"/>
    </location>
</feature>
<dbReference type="GO" id="GO:0031505">
    <property type="term" value="P:fungal-type cell wall organization"/>
    <property type="evidence" value="ECO:0007669"/>
    <property type="project" value="TreeGrafter"/>
</dbReference>
<dbReference type="GO" id="GO:0005938">
    <property type="term" value="C:cell cortex"/>
    <property type="evidence" value="ECO:0007669"/>
    <property type="project" value="TreeGrafter"/>
</dbReference>
<proteinExistence type="predicted"/>
<sequence length="261" mass="28914">MRSRVPLSIAGLVLTGLSLLFLFFLILSGRPRRRPRHHPLDLLLMCGRQNYDCGKAHAAPAFGSAWDGDAVGVPNGLDGSRGGDTTSSYYYYMWRFGWVFFLIALFFTTIAFFGSFLACCGRIGSLLASLAGLTALVFWTIAVVLMTITFVKARNAFRRDGRDANIGTYAFAWAWAGWASLLLASLLFCGGIRKKDDSRRHYDRGTTAGTTYNNATYNNTAGAAYDDGTLPAGTTAAPRTRRFWNRRGDAYDSRRVKDEYN</sequence>
<protein>
    <submittedName>
        <fullName evidence="2">Uncharacterized protein</fullName>
    </submittedName>
</protein>
<dbReference type="GO" id="GO:0045121">
    <property type="term" value="C:membrane raft"/>
    <property type="evidence" value="ECO:0007669"/>
    <property type="project" value="TreeGrafter"/>
</dbReference>
<dbReference type="Proteomes" id="UP000838763">
    <property type="component" value="Unassembled WGS sequence"/>
</dbReference>
<dbReference type="GO" id="GO:0006897">
    <property type="term" value="P:endocytosis"/>
    <property type="evidence" value="ECO:0007669"/>
    <property type="project" value="TreeGrafter"/>
</dbReference>
<organism evidence="2 3">
    <name type="scientific">Parascedosporium putredinis</name>
    <dbReference type="NCBI Taxonomy" id="1442378"/>
    <lineage>
        <taxon>Eukaryota</taxon>
        <taxon>Fungi</taxon>
        <taxon>Dikarya</taxon>
        <taxon>Ascomycota</taxon>
        <taxon>Pezizomycotina</taxon>
        <taxon>Sordariomycetes</taxon>
        <taxon>Hypocreomycetidae</taxon>
        <taxon>Microascales</taxon>
        <taxon>Microascaceae</taxon>
        <taxon>Parascedosporium</taxon>
    </lineage>
</organism>
<feature type="transmembrane region" description="Helical" evidence="1">
    <location>
        <begin position="171"/>
        <end position="192"/>
    </location>
</feature>
<dbReference type="PANTHER" id="PTHR36414">
    <property type="entry name" value="PROTEIN SUR7"/>
    <property type="match status" value="1"/>
</dbReference>
<evidence type="ECO:0000313" key="3">
    <source>
        <dbReference type="Proteomes" id="UP000838763"/>
    </source>
</evidence>
<reference evidence="2" key="1">
    <citation type="submission" date="2022-11" db="EMBL/GenBank/DDBJ databases">
        <authorList>
            <person name="Scott C."/>
            <person name="Bruce N."/>
        </authorList>
    </citation>
    <scope>NUCLEOTIDE SEQUENCE</scope>
</reference>
<dbReference type="PANTHER" id="PTHR36414:SF1">
    <property type="entry name" value="PROTEIN SUR7"/>
    <property type="match status" value="1"/>
</dbReference>
<dbReference type="Gene3D" id="1.20.140.150">
    <property type="match status" value="1"/>
</dbReference>